<gene>
    <name evidence="1" type="ORF">LCGC14_1363540</name>
</gene>
<reference evidence="1" key="1">
    <citation type="journal article" date="2015" name="Nature">
        <title>Complex archaea that bridge the gap between prokaryotes and eukaryotes.</title>
        <authorList>
            <person name="Spang A."/>
            <person name="Saw J.H."/>
            <person name="Jorgensen S.L."/>
            <person name="Zaremba-Niedzwiedzka K."/>
            <person name="Martijn J."/>
            <person name="Lind A.E."/>
            <person name="van Eijk R."/>
            <person name="Schleper C."/>
            <person name="Guy L."/>
            <person name="Ettema T.J."/>
        </authorList>
    </citation>
    <scope>NUCLEOTIDE SEQUENCE</scope>
</reference>
<dbReference type="EMBL" id="LAZR01008545">
    <property type="protein sequence ID" value="KKM78083.1"/>
    <property type="molecule type" value="Genomic_DNA"/>
</dbReference>
<organism evidence="1">
    <name type="scientific">marine sediment metagenome</name>
    <dbReference type="NCBI Taxonomy" id="412755"/>
    <lineage>
        <taxon>unclassified sequences</taxon>
        <taxon>metagenomes</taxon>
        <taxon>ecological metagenomes</taxon>
    </lineage>
</organism>
<name>A0A0F9K7W7_9ZZZZ</name>
<comment type="caution">
    <text evidence="1">The sequence shown here is derived from an EMBL/GenBank/DDBJ whole genome shotgun (WGS) entry which is preliminary data.</text>
</comment>
<accession>A0A0F9K7W7</accession>
<proteinExistence type="predicted"/>
<sequence length="56" mass="6417">MDGEEIVVYGYLPDGKGWRCKMWGGLYIPQPPLSPEEVPFLKALREQTGYKEEGEE</sequence>
<dbReference type="AlphaFoldDB" id="A0A0F9K7W7"/>
<evidence type="ECO:0000313" key="1">
    <source>
        <dbReference type="EMBL" id="KKM78083.1"/>
    </source>
</evidence>
<protein>
    <submittedName>
        <fullName evidence="1">Uncharacterized protein</fullName>
    </submittedName>
</protein>